<feature type="domain" description="Stress-response A/B barrel" evidence="1">
    <location>
        <begin position="6"/>
        <end position="105"/>
    </location>
</feature>
<keyword evidence="3" id="KW-1185">Reference proteome</keyword>
<dbReference type="OrthoDB" id="3830014at2759"/>
<sequence length="106" mass="11586">MASPVVRRITLFKLPEAADVDAALAKYATLKDDAKKGAQPYILAASASRVYDDPRCQGFTICAETSFASLDDMKYYDDECAAHGAIKALIKPKLQGPPLIIYMDEK</sequence>
<dbReference type="InterPro" id="IPR011008">
    <property type="entry name" value="Dimeric_a/b-barrel"/>
</dbReference>
<dbReference type="SUPFAM" id="SSF54909">
    <property type="entry name" value="Dimeric alpha+beta barrel"/>
    <property type="match status" value="1"/>
</dbReference>
<dbReference type="InterPro" id="IPR013097">
    <property type="entry name" value="Dabb"/>
</dbReference>
<reference evidence="2" key="1">
    <citation type="journal article" date="2020" name="Stud. Mycol.">
        <title>101 Dothideomycetes genomes: a test case for predicting lifestyles and emergence of pathogens.</title>
        <authorList>
            <person name="Haridas S."/>
            <person name="Albert R."/>
            <person name="Binder M."/>
            <person name="Bloem J."/>
            <person name="Labutti K."/>
            <person name="Salamov A."/>
            <person name="Andreopoulos B."/>
            <person name="Baker S."/>
            <person name="Barry K."/>
            <person name="Bills G."/>
            <person name="Bluhm B."/>
            <person name="Cannon C."/>
            <person name="Castanera R."/>
            <person name="Culley D."/>
            <person name="Daum C."/>
            <person name="Ezra D."/>
            <person name="Gonzalez J."/>
            <person name="Henrissat B."/>
            <person name="Kuo A."/>
            <person name="Liang C."/>
            <person name="Lipzen A."/>
            <person name="Lutzoni F."/>
            <person name="Magnuson J."/>
            <person name="Mondo S."/>
            <person name="Nolan M."/>
            <person name="Ohm R."/>
            <person name="Pangilinan J."/>
            <person name="Park H.-J."/>
            <person name="Ramirez L."/>
            <person name="Alfaro M."/>
            <person name="Sun H."/>
            <person name="Tritt A."/>
            <person name="Yoshinaga Y."/>
            <person name="Zwiers L.-H."/>
            <person name="Turgeon B."/>
            <person name="Goodwin S."/>
            <person name="Spatafora J."/>
            <person name="Crous P."/>
            <person name="Grigoriev I."/>
        </authorList>
    </citation>
    <scope>NUCLEOTIDE SEQUENCE</scope>
    <source>
        <strain evidence="2">ATCC 16933</strain>
    </source>
</reference>
<evidence type="ECO:0000313" key="3">
    <source>
        <dbReference type="Proteomes" id="UP000799766"/>
    </source>
</evidence>
<protein>
    <recommendedName>
        <fullName evidence="1">Stress-response A/B barrel domain-containing protein</fullName>
    </recommendedName>
</protein>
<dbReference type="Pfam" id="PF07876">
    <property type="entry name" value="Dabb"/>
    <property type="match status" value="1"/>
</dbReference>
<dbReference type="Proteomes" id="UP000799766">
    <property type="component" value="Unassembled WGS sequence"/>
</dbReference>
<dbReference type="PROSITE" id="PS51502">
    <property type="entry name" value="S_R_A_B_BARREL"/>
    <property type="match status" value="1"/>
</dbReference>
<accession>A0A6A6PA16</accession>
<dbReference type="Gene3D" id="3.30.70.100">
    <property type="match status" value="1"/>
</dbReference>
<name>A0A6A6PA16_9PEZI</name>
<gene>
    <name evidence="2" type="ORF">BDY21DRAFT_280477</name>
</gene>
<proteinExistence type="predicted"/>
<organism evidence="2 3">
    <name type="scientific">Lineolata rhizophorae</name>
    <dbReference type="NCBI Taxonomy" id="578093"/>
    <lineage>
        <taxon>Eukaryota</taxon>
        <taxon>Fungi</taxon>
        <taxon>Dikarya</taxon>
        <taxon>Ascomycota</taxon>
        <taxon>Pezizomycotina</taxon>
        <taxon>Dothideomycetes</taxon>
        <taxon>Dothideomycetes incertae sedis</taxon>
        <taxon>Lineolatales</taxon>
        <taxon>Lineolataceae</taxon>
        <taxon>Lineolata</taxon>
    </lineage>
</organism>
<dbReference type="SMART" id="SM00886">
    <property type="entry name" value="Dabb"/>
    <property type="match status" value="1"/>
</dbReference>
<dbReference type="AlphaFoldDB" id="A0A6A6PA16"/>
<evidence type="ECO:0000313" key="2">
    <source>
        <dbReference type="EMBL" id="KAF2460652.1"/>
    </source>
</evidence>
<dbReference type="EMBL" id="MU001673">
    <property type="protein sequence ID" value="KAF2460652.1"/>
    <property type="molecule type" value="Genomic_DNA"/>
</dbReference>
<evidence type="ECO:0000259" key="1">
    <source>
        <dbReference type="PROSITE" id="PS51502"/>
    </source>
</evidence>